<name>M3CID9_SPHMS</name>
<gene>
    <name evidence="2" type="ORF">SEPMUDRAFT_163263</name>
</gene>
<dbReference type="SUPFAM" id="SSF52266">
    <property type="entry name" value="SGNH hydrolase"/>
    <property type="match status" value="1"/>
</dbReference>
<dbReference type="PANTHER" id="PTHR14209">
    <property type="entry name" value="ISOAMYL ACETATE-HYDROLYZING ESTERASE 1"/>
    <property type="match status" value="1"/>
</dbReference>
<dbReference type="AlphaFoldDB" id="M3CID9"/>
<dbReference type="EMBL" id="KB456263">
    <property type="protein sequence ID" value="EMF13588.1"/>
    <property type="molecule type" value="Genomic_DNA"/>
</dbReference>
<dbReference type="GO" id="GO:0016787">
    <property type="term" value="F:hydrolase activity"/>
    <property type="evidence" value="ECO:0007669"/>
    <property type="project" value="UniProtKB-KW"/>
</dbReference>
<dbReference type="Gene3D" id="3.40.50.1110">
    <property type="entry name" value="SGNH hydrolase"/>
    <property type="match status" value="1"/>
</dbReference>
<dbReference type="InterPro" id="IPR045136">
    <property type="entry name" value="Iah1-like"/>
</dbReference>
<dbReference type="Pfam" id="PF13472">
    <property type="entry name" value="Lipase_GDSL_2"/>
    <property type="match status" value="1"/>
</dbReference>
<reference evidence="2 3" key="1">
    <citation type="journal article" date="2012" name="PLoS Pathog.">
        <title>Diverse lifestyles and strategies of plant pathogenesis encoded in the genomes of eighteen Dothideomycetes fungi.</title>
        <authorList>
            <person name="Ohm R.A."/>
            <person name="Feau N."/>
            <person name="Henrissat B."/>
            <person name="Schoch C.L."/>
            <person name="Horwitz B.A."/>
            <person name="Barry K.W."/>
            <person name="Condon B.J."/>
            <person name="Copeland A.C."/>
            <person name="Dhillon B."/>
            <person name="Glaser F."/>
            <person name="Hesse C.N."/>
            <person name="Kosti I."/>
            <person name="LaButti K."/>
            <person name="Lindquist E.A."/>
            <person name="Lucas S."/>
            <person name="Salamov A.A."/>
            <person name="Bradshaw R.E."/>
            <person name="Ciuffetti L."/>
            <person name="Hamelin R.C."/>
            <person name="Kema G.H.J."/>
            <person name="Lawrence C."/>
            <person name="Scott J.A."/>
            <person name="Spatafora J.W."/>
            <person name="Turgeon B.G."/>
            <person name="de Wit P.J.G.M."/>
            <person name="Zhong S."/>
            <person name="Goodwin S.B."/>
            <person name="Grigoriev I.V."/>
        </authorList>
    </citation>
    <scope>NUCLEOTIDE SEQUENCE [LARGE SCALE GENOMIC DNA]</scope>
    <source>
        <strain evidence="2 3">SO2202</strain>
    </source>
</reference>
<evidence type="ECO:0000313" key="3">
    <source>
        <dbReference type="Proteomes" id="UP000016931"/>
    </source>
</evidence>
<dbReference type="HOGENOM" id="CLU_051989_0_0_1"/>
<dbReference type="PANTHER" id="PTHR14209:SF19">
    <property type="entry name" value="ISOAMYL ACETATE-HYDROLYZING ESTERASE 1 HOMOLOG"/>
    <property type="match status" value="1"/>
</dbReference>
<dbReference type="Proteomes" id="UP000016931">
    <property type="component" value="Unassembled WGS sequence"/>
</dbReference>
<dbReference type="STRING" id="692275.M3CID9"/>
<dbReference type="CDD" id="cd01838">
    <property type="entry name" value="Isoamyl_acetate_hydrolase_like"/>
    <property type="match status" value="1"/>
</dbReference>
<dbReference type="eggNOG" id="KOG3035">
    <property type="taxonomic scope" value="Eukaryota"/>
</dbReference>
<evidence type="ECO:0000313" key="2">
    <source>
        <dbReference type="EMBL" id="EMF13588.1"/>
    </source>
</evidence>
<keyword evidence="3" id="KW-1185">Reference proteome</keyword>
<accession>M3CID9</accession>
<dbReference type="OrthoDB" id="671439at2759"/>
<dbReference type="InterPro" id="IPR036514">
    <property type="entry name" value="SGNH_hydro_sf"/>
</dbReference>
<protein>
    <submittedName>
        <fullName evidence="2">SGNH hydrolase</fullName>
    </submittedName>
</protein>
<evidence type="ECO:0000259" key="1">
    <source>
        <dbReference type="Pfam" id="PF13472"/>
    </source>
</evidence>
<sequence length="273" mass="30843">MVPELHQTDQFILFGDSITQRSFNQDRGFAFGAALTDDYVRRLDIINRGFSGYNTRQALHILPHILPSRSQSRVRFLTLWYGANDARLPHTPGEPQQHIPLEEFVRNTKIMLTHPDVRGHEGIRIVLMTPPPVDERQCLLAAAAAAADQKNSGILSRKACVTRDYAAAIVRLVEEDHEMQTAAAEIQVLDVWSLMIRRAGGALEDAIPTGALEMPQNSVLQSFLVDGLHLSPAGYRVVYEEFVGLIRRVWPDQTPERLPFVFPAWDDDVWKRV</sequence>
<dbReference type="GeneID" id="27905179"/>
<feature type="domain" description="SGNH hydrolase-type esterase" evidence="1">
    <location>
        <begin position="13"/>
        <end position="237"/>
    </location>
</feature>
<dbReference type="OMA" id="VIWPKVI"/>
<keyword evidence="2" id="KW-0378">Hydrolase</keyword>
<dbReference type="InterPro" id="IPR013830">
    <property type="entry name" value="SGNH_hydro"/>
</dbReference>
<dbReference type="RefSeq" id="XP_016761709.1">
    <property type="nucleotide sequence ID" value="XM_016908042.1"/>
</dbReference>
<proteinExistence type="predicted"/>
<organism evidence="2 3">
    <name type="scientific">Sphaerulina musiva (strain SO2202)</name>
    <name type="common">Poplar stem canker fungus</name>
    <name type="synonym">Septoria musiva</name>
    <dbReference type="NCBI Taxonomy" id="692275"/>
    <lineage>
        <taxon>Eukaryota</taxon>
        <taxon>Fungi</taxon>
        <taxon>Dikarya</taxon>
        <taxon>Ascomycota</taxon>
        <taxon>Pezizomycotina</taxon>
        <taxon>Dothideomycetes</taxon>
        <taxon>Dothideomycetidae</taxon>
        <taxon>Mycosphaerellales</taxon>
        <taxon>Mycosphaerellaceae</taxon>
        <taxon>Sphaerulina</taxon>
    </lineage>
</organism>